<dbReference type="OrthoDB" id="5562676at2759"/>
<organism evidence="2 3">
    <name type="scientific">Naumovozyma dairenensis (strain ATCC 10597 / BCRC 20456 / CBS 421 / NBRC 0211 / NRRL Y-12639)</name>
    <name type="common">Saccharomyces dairenensis</name>
    <dbReference type="NCBI Taxonomy" id="1071378"/>
    <lineage>
        <taxon>Eukaryota</taxon>
        <taxon>Fungi</taxon>
        <taxon>Dikarya</taxon>
        <taxon>Ascomycota</taxon>
        <taxon>Saccharomycotina</taxon>
        <taxon>Saccharomycetes</taxon>
        <taxon>Saccharomycetales</taxon>
        <taxon>Saccharomycetaceae</taxon>
        <taxon>Naumovozyma</taxon>
    </lineage>
</organism>
<evidence type="ECO:0000256" key="1">
    <source>
        <dbReference type="SAM" id="Phobius"/>
    </source>
</evidence>
<dbReference type="RefSeq" id="XP_003667698.1">
    <property type="nucleotide sequence ID" value="XM_003667650.1"/>
</dbReference>
<dbReference type="KEGG" id="ndi:NDAI_0A02980"/>
<dbReference type="GO" id="GO:0005743">
    <property type="term" value="C:mitochondrial inner membrane"/>
    <property type="evidence" value="ECO:0007669"/>
    <property type="project" value="EnsemblFungi"/>
</dbReference>
<dbReference type="EMBL" id="HE580267">
    <property type="protein sequence ID" value="CCD22455.1"/>
    <property type="molecule type" value="Genomic_DNA"/>
</dbReference>
<accession>G0W3R7</accession>
<dbReference type="GeneID" id="11493935"/>
<dbReference type="Pfam" id="PF10173">
    <property type="entry name" value="Mit_KHE1"/>
    <property type="match status" value="1"/>
</dbReference>
<keyword evidence="1" id="KW-0472">Membrane</keyword>
<keyword evidence="1" id="KW-0812">Transmembrane</keyword>
<evidence type="ECO:0000313" key="3">
    <source>
        <dbReference type="Proteomes" id="UP000000689"/>
    </source>
</evidence>
<reference evidence="2 3" key="1">
    <citation type="journal article" date="2011" name="Proc. Natl. Acad. Sci. U.S.A.">
        <title>Evolutionary erosion of yeast sex chromosomes by mating-type switching accidents.</title>
        <authorList>
            <person name="Gordon J.L."/>
            <person name="Armisen D."/>
            <person name="Proux-Wera E."/>
            <person name="Oheigeartaigh S.S."/>
            <person name="Byrne K.P."/>
            <person name="Wolfe K.H."/>
        </authorList>
    </citation>
    <scope>NUCLEOTIDE SEQUENCE [LARGE SCALE GENOMIC DNA]</scope>
    <source>
        <strain evidence="3">ATCC 10597 / BCRC 20456 / CBS 421 / NBRC 0211 / NRRL Y-12639</strain>
    </source>
</reference>
<proteinExistence type="predicted"/>
<sequence>MVNLYPPLLLPFIITKSLNGRCFSSSSLLLNSATLKQNKKSSEDYLADPNKLIIIPIRKERSYIYYKHSEELLNKDSKILKFENYTLTKGATLWRKIKDSPNIINRRIVDFVDFFLNQISWTETSLRSIPGERYILKGLRKMDKKTGMHNTTAEYVKDITSNDKKSPMLPISVYYPNDQLTSKEVVRQAERLANEGLRYHFKYMWYCIIGIPLTFPLILIPIIPNVPGFYLTYRAYCNLKAYLGAKHLKAIIHDHNHVQSSARLEFQCFPAYSRLFKRGNTDNMRLDTDLKDKIINFLDIKEIDQDLTNVIKQESRIREKVTHK</sequence>
<protein>
    <submittedName>
        <fullName evidence="2">Uncharacterized protein</fullName>
    </submittedName>
</protein>
<dbReference type="OMA" id="PGFYLTY"/>
<feature type="transmembrane region" description="Helical" evidence="1">
    <location>
        <begin position="203"/>
        <end position="223"/>
    </location>
</feature>
<evidence type="ECO:0000313" key="2">
    <source>
        <dbReference type="EMBL" id="CCD22455.1"/>
    </source>
</evidence>
<dbReference type="PANTHER" id="PTHR28062:SF1">
    <property type="entry name" value="TRANSMEMBRANE PROTEIN"/>
    <property type="match status" value="1"/>
</dbReference>
<name>G0W3R7_NAUDC</name>
<dbReference type="eggNOG" id="KOG4539">
    <property type="taxonomic scope" value="Eukaryota"/>
</dbReference>
<dbReference type="GO" id="GO:0006813">
    <property type="term" value="P:potassium ion transport"/>
    <property type="evidence" value="ECO:0007669"/>
    <property type="project" value="EnsemblFungi"/>
</dbReference>
<keyword evidence="1" id="KW-1133">Transmembrane helix</keyword>
<dbReference type="InterPro" id="IPR018786">
    <property type="entry name" value="Mit_KHE1"/>
</dbReference>
<dbReference type="AlphaFoldDB" id="G0W3R7"/>
<dbReference type="PANTHER" id="PTHR28062">
    <property type="entry name" value="K+-H+ EXCHANGE-LIKE PROTEIN"/>
    <property type="match status" value="1"/>
</dbReference>
<dbReference type="HOGENOM" id="CLU_043838_0_1_1"/>
<dbReference type="GO" id="GO:1902600">
    <property type="term" value="P:proton transmembrane transport"/>
    <property type="evidence" value="ECO:0007669"/>
    <property type="project" value="EnsemblFungi"/>
</dbReference>
<keyword evidence="3" id="KW-1185">Reference proteome</keyword>
<gene>
    <name evidence="2" type="primary">NDAI0A02980</name>
    <name evidence="2" type="ordered locus">NDAI_0A02980</name>
</gene>
<dbReference type="Proteomes" id="UP000000689">
    <property type="component" value="Chromosome 1"/>
</dbReference>